<keyword evidence="1" id="KW-0175">Coiled coil</keyword>
<proteinExistence type="predicted"/>
<evidence type="ECO:0000256" key="1">
    <source>
        <dbReference type="SAM" id="Coils"/>
    </source>
</evidence>
<sequence>MKQKLQLYKNSKQDKIITLSSKLEAVTEELADLKCKHECLSSDRELTAYRLAGEVEILTQRESYLGRYCEQLSNELLTIRKERTVINSRLSALVEENVNLRARIWISNNHAF</sequence>
<organism evidence="2 3">
    <name type="scientific">Heterorhabditis bacteriophora</name>
    <name type="common">Entomopathogenic nematode worm</name>
    <dbReference type="NCBI Taxonomy" id="37862"/>
    <lineage>
        <taxon>Eukaryota</taxon>
        <taxon>Metazoa</taxon>
        <taxon>Ecdysozoa</taxon>
        <taxon>Nematoda</taxon>
        <taxon>Chromadorea</taxon>
        <taxon>Rhabditida</taxon>
        <taxon>Rhabditina</taxon>
        <taxon>Rhabditomorpha</taxon>
        <taxon>Strongyloidea</taxon>
        <taxon>Heterorhabditidae</taxon>
        <taxon>Heterorhabditis</taxon>
    </lineage>
</organism>
<accession>A0A1I7WAS8</accession>
<evidence type="ECO:0000313" key="2">
    <source>
        <dbReference type="Proteomes" id="UP000095283"/>
    </source>
</evidence>
<dbReference type="AlphaFoldDB" id="A0A1I7WAS8"/>
<dbReference type="WBParaSite" id="Hba_01771">
    <property type="protein sequence ID" value="Hba_01771"/>
    <property type="gene ID" value="Hba_01771"/>
</dbReference>
<feature type="coiled-coil region" evidence="1">
    <location>
        <begin position="16"/>
        <end position="43"/>
    </location>
</feature>
<dbReference type="Proteomes" id="UP000095283">
    <property type="component" value="Unplaced"/>
</dbReference>
<protein>
    <submittedName>
        <fullName evidence="3">Uncharacterized protein</fullName>
    </submittedName>
</protein>
<evidence type="ECO:0000313" key="3">
    <source>
        <dbReference type="WBParaSite" id="Hba_01771"/>
    </source>
</evidence>
<name>A0A1I7WAS8_HETBA</name>
<reference evidence="3" key="1">
    <citation type="submission" date="2016-11" db="UniProtKB">
        <authorList>
            <consortium name="WormBaseParasite"/>
        </authorList>
    </citation>
    <scope>IDENTIFICATION</scope>
</reference>
<keyword evidence="2" id="KW-1185">Reference proteome</keyword>